<evidence type="ECO:0000313" key="2">
    <source>
        <dbReference type="Proteomes" id="UP000199345"/>
    </source>
</evidence>
<sequence length="158" mass="18085">MKKRLYNPHLAKIHRSYTIEEAASLYGVFKGTVRAWIKAGLPVINDKRPMLILGSDLVAFHQARRKKNKQKCKPDELYCVRCRTPRKPAGKMVDYQIITDKIGNLIAICPDCESIMNKRISLLKLEQLTGKITITLPQALQHLIDNHQHSVNSDLKQE</sequence>
<dbReference type="EMBL" id="FOIA01000073">
    <property type="protein sequence ID" value="SET70073.1"/>
    <property type="molecule type" value="Genomic_DNA"/>
</dbReference>
<reference evidence="2" key="1">
    <citation type="submission" date="2016-10" db="EMBL/GenBank/DDBJ databases">
        <authorList>
            <person name="Varghese N."/>
            <person name="Submissions S."/>
        </authorList>
    </citation>
    <scope>NUCLEOTIDE SEQUENCE [LARGE SCALE GENOMIC DNA]</scope>
    <source>
        <strain evidence="2">Nm71</strain>
    </source>
</reference>
<organism evidence="1 2">
    <name type="scientific">Nitrosomonas marina</name>
    <dbReference type="NCBI Taxonomy" id="917"/>
    <lineage>
        <taxon>Bacteria</taxon>
        <taxon>Pseudomonadati</taxon>
        <taxon>Pseudomonadota</taxon>
        <taxon>Betaproteobacteria</taxon>
        <taxon>Nitrosomonadales</taxon>
        <taxon>Nitrosomonadaceae</taxon>
        <taxon>Nitrosomonas</taxon>
    </lineage>
</organism>
<evidence type="ECO:0000313" key="1">
    <source>
        <dbReference type="EMBL" id="SET70073.1"/>
    </source>
</evidence>
<dbReference type="AlphaFoldDB" id="A0A1I0GIX0"/>
<dbReference type="OrthoDB" id="8546410at2"/>
<dbReference type="SUPFAM" id="SSF46955">
    <property type="entry name" value="Putative DNA-binding domain"/>
    <property type="match status" value="1"/>
</dbReference>
<evidence type="ECO:0008006" key="3">
    <source>
        <dbReference type="Google" id="ProtNLM"/>
    </source>
</evidence>
<dbReference type="Gene3D" id="1.10.10.10">
    <property type="entry name" value="Winged helix-like DNA-binding domain superfamily/Winged helix DNA-binding domain"/>
    <property type="match status" value="1"/>
</dbReference>
<proteinExistence type="predicted"/>
<dbReference type="InterPro" id="IPR009061">
    <property type="entry name" value="DNA-bd_dom_put_sf"/>
</dbReference>
<keyword evidence="2" id="KW-1185">Reference proteome</keyword>
<accession>A0A1I0GIX0</accession>
<dbReference type="InterPro" id="IPR036388">
    <property type="entry name" value="WH-like_DNA-bd_sf"/>
</dbReference>
<protein>
    <recommendedName>
        <fullName evidence="3">Helix-turn-helix domain-containing protein</fullName>
    </recommendedName>
</protein>
<gene>
    <name evidence="1" type="ORF">SAMN05216326_1733</name>
</gene>
<dbReference type="Proteomes" id="UP000199345">
    <property type="component" value="Unassembled WGS sequence"/>
</dbReference>
<name>A0A1I0GIX0_9PROT</name>
<dbReference type="RefSeq" id="WP_090662193.1">
    <property type="nucleotide sequence ID" value="NZ_FOIA01000073.1"/>
</dbReference>